<gene>
    <name evidence="1" type="ORF">ACCI49_22095</name>
</gene>
<dbReference type="RefSeq" id="WP_371841397.1">
    <property type="nucleotide sequence ID" value="NZ_JBGMEK010000110.1"/>
</dbReference>
<name>A0ABV4P5G6_9GAMM</name>
<organism evidence="1 2">
    <name type="scientific">Microbulbifer epialgicus</name>
    <dbReference type="NCBI Taxonomy" id="393907"/>
    <lineage>
        <taxon>Bacteria</taxon>
        <taxon>Pseudomonadati</taxon>
        <taxon>Pseudomonadota</taxon>
        <taxon>Gammaproteobacteria</taxon>
        <taxon>Cellvibrionales</taxon>
        <taxon>Microbulbiferaceae</taxon>
        <taxon>Microbulbifer</taxon>
    </lineage>
</organism>
<dbReference type="InterPro" id="IPR056209">
    <property type="entry name" value="SU10_adaptor"/>
</dbReference>
<reference evidence="1 2" key="1">
    <citation type="submission" date="2024-08" db="EMBL/GenBank/DDBJ databases">
        <authorList>
            <person name="Ishaq N."/>
        </authorList>
    </citation>
    <scope>NUCLEOTIDE SEQUENCE [LARGE SCALE GENOMIC DNA]</scope>
    <source>
        <strain evidence="1 2">DSM 18651</strain>
    </source>
</reference>
<evidence type="ECO:0000313" key="1">
    <source>
        <dbReference type="EMBL" id="MFA0813584.1"/>
    </source>
</evidence>
<comment type="caution">
    <text evidence="1">The sequence shown here is derived from an EMBL/GenBank/DDBJ whole genome shotgun (WGS) entry which is preliminary data.</text>
</comment>
<accession>A0ABV4P5G6</accession>
<keyword evidence="2" id="KW-1185">Reference proteome</keyword>
<protein>
    <submittedName>
        <fullName evidence="1">Uncharacterized protein</fullName>
    </submittedName>
</protein>
<evidence type="ECO:0000313" key="2">
    <source>
        <dbReference type="Proteomes" id="UP001569428"/>
    </source>
</evidence>
<dbReference type="EMBL" id="JBGMEK010000110">
    <property type="protein sequence ID" value="MFA0813584.1"/>
    <property type="molecule type" value="Genomic_DNA"/>
</dbReference>
<sequence length="135" mass="15106">MTITNYGELKSAIARWLEREDLDESIPDFIGLAELRILREFRAATITAEINGAIDITRNEDFSGKLVGNTDTNPVLDAAPDLYLFGALVEAESFLMNDSRIPLWESKFQDQLHRLNLISEEVELSGSGSIVQNAY</sequence>
<proteinExistence type="predicted"/>
<dbReference type="Pfam" id="PF24175">
    <property type="entry name" value="SU10_adaptor"/>
    <property type="match status" value="1"/>
</dbReference>
<dbReference type="Proteomes" id="UP001569428">
    <property type="component" value="Unassembled WGS sequence"/>
</dbReference>